<keyword evidence="3" id="KW-1185">Reference proteome</keyword>
<evidence type="ECO:0000256" key="1">
    <source>
        <dbReference type="SAM" id="MobiDB-lite"/>
    </source>
</evidence>
<sequence>MPKARAISNWPLGRLFYFKVKTFPSPCLHSKFRDTLVRKMQINRIKNSPNMPPNFPLCLVKSDHPCSLGRVAENSPPQREGEKKTVSSK</sequence>
<feature type="compositionally biased region" description="Basic and acidic residues" evidence="1">
    <location>
        <begin position="79"/>
        <end position="89"/>
    </location>
</feature>
<gene>
    <name evidence="2" type="ORF">CEXT_40141</name>
</gene>
<feature type="region of interest" description="Disordered" evidence="1">
    <location>
        <begin position="69"/>
        <end position="89"/>
    </location>
</feature>
<organism evidence="2 3">
    <name type="scientific">Caerostris extrusa</name>
    <name type="common">Bark spider</name>
    <name type="synonym">Caerostris bankana</name>
    <dbReference type="NCBI Taxonomy" id="172846"/>
    <lineage>
        <taxon>Eukaryota</taxon>
        <taxon>Metazoa</taxon>
        <taxon>Ecdysozoa</taxon>
        <taxon>Arthropoda</taxon>
        <taxon>Chelicerata</taxon>
        <taxon>Arachnida</taxon>
        <taxon>Araneae</taxon>
        <taxon>Araneomorphae</taxon>
        <taxon>Entelegynae</taxon>
        <taxon>Araneoidea</taxon>
        <taxon>Araneidae</taxon>
        <taxon>Caerostris</taxon>
    </lineage>
</organism>
<dbReference type="EMBL" id="BPLR01002509">
    <property type="protein sequence ID" value="GIX74534.1"/>
    <property type="molecule type" value="Genomic_DNA"/>
</dbReference>
<evidence type="ECO:0000313" key="3">
    <source>
        <dbReference type="Proteomes" id="UP001054945"/>
    </source>
</evidence>
<name>A0AAV4MUF3_CAEEX</name>
<protein>
    <submittedName>
        <fullName evidence="2">Uncharacterized protein</fullName>
    </submittedName>
</protein>
<reference evidence="2 3" key="1">
    <citation type="submission" date="2021-06" db="EMBL/GenBank/DDBJ databases">
        <title>Caerostris extrusa draft genome.</title>
        <authorList>
            <person name="Kono N."/>
            <person name="Arakawa K."/>
        </authorList>
    </citation>
    <scope>NUCLEOTIDE SEQUENCE [LARGE SCALE GENOMIC DNA]</scope>
</reference>
<evidence type="ECO:0000313" key="2">
    <source>
        <dbReference type="EMBL" id="GIX74534.1"/>
    </source>
</evidence>
<comment type="caution">
    <text evidence="2">The sequence shown here is derived from an EMBL/GenBank/DDBJ whole genome shotgun (WGS) entry which is preliminary data.</text>
</comment>
<proteinExistence type="predicted"/>
<dbReference type="Proteomes" id="UP001054945">
    <property type="component" value="Unassembled WGS sequence"/>
</dbReference>
<accession>A0AAV4MUF3</accession>
<dbReference type="AlphaFoldDB" id="A0AAV4MUF3"/>